<dbReference type="KEGG" id="kfl:Kfla_2308"/>
<dbReference type="HOGENOM" id="CLU_047003_1_0_11"/>
<dbReference type="PANTHER" id="PTHR38479:SF2">
    <property type="entry name" value="WINGED HELIX DNA-BINDING DOMAIN-CONTAINING PROTEIN"/>
    <property type="match status" value="1"/>
</dbReference>
<gene>
    <name evidence="1" type="ordered locus">Kfla_2308</name>
</gene>
<reference evidence="1 2" key="2">
    <citation type="journal article" date="2010" name="Stand. Genomic Sci.">
        <title>Complete genome sequence of Kribbella flavida type strain (IFO 14399).</title>
        <authorList>
            <person name="Pukall R."/>
            <person name="Lapidus A."/>
            <person name="Glavina Del Rio T."/>
            <person name="Copeland A."/>
            <person name="Tice H."/>
            <person name="Cheng J.-F."/>
            <person name="Lucas S."/>
            <person name="Chen F."/>
            <person name="Nolan M."/>
            <person name="LaButti K."/>
            <person name="Pati A."/>
            <person name="Ivanova N."/>
            <person name="Mavrommatis K."/>
            <person name="Mikhailova N."/>
            <person name="Pitluck S."/>
            <person name="Bruce D."/>
            <person name="Goodwin L."/>
            <person name="Land M."/>
            <person name="Hauser L."/>
            <person name="Chang Y.-J."/>
            <person name="Jeffries C.D."/>
            <person name="Chen A."/>
            <person name="Palaniappan K."/>
            <person name="Chain P."/>
            <person name="Rohde M."/>
            <person name="Goeker M."/>
            <person name="Bristow J."/>
            <person name="Eisen J.A."/>
            <person name="Markowitz V."/>
            <person name="Hugenholtz P."/>
            <person name="Kyrpides N.C."/>
            <person name="Klenk H.-P."/>
            <person name="Brettin T."/>
        </authorList>
    </citation>
    <scope>NUCLEOTIDE SEQUENCE [LARGE SCALE GENOMIC DNA]</scope>
    <source>
        <strain evidence="2">DSM 17836 / JCM 10339 / NBRC 14399</strain>
    </source>
</reference>
<dbReference type="STRING" id="479435.Kfla_2308"/>
<dbReference type="eggNOG" id="COG3214">
    <property type="taxonomic scope" value="Bacteria"/>
</dbReference>
<sequence>METPELRREQVLGHRAVVQALAEPARRTQDTPLLGLGLQNTPPGSGAIGLAARTQQSSDTVTALFEPGGPVAVVMAARGAPYVVRRTDLPLLAAALYPLDAQEGAEVDEVAAAMREVVRGDAVSRPDLSEELNGRVSDGVRAWCERCQSVHVRERLFRKATLQAGFELDAQATPTVFRSAGAQPSADRDTARAELFRRYVHLVGVTSPAEVATWLDYKAGAVKEAWSLLAEELTACRIEGKRRWALTADLESLLDGRLPSTAKLLPPSDAYLLGERSLVVPDREYQRELWRAVANPGALLLDGEIVGTWRHRLTDNRLQVTFSPFRPLSAAARNAFDQAAESLAALRSTAEVTTTWP</sequence>
<dbReference type="Proteomes" id="UP000007967">
    <property type="component" value="Chromosome"/>
</dbReference>
<dbReference type="PANTHER" id="PTHR38479">
    <property type="entry name" value="LMO0824 PROTEIN"/>
    <property type="match status" value="1"/>
</dbReference>
<organism evidence="1 2">
    <name type="scientific">Kribbella flavida (strain DSM 17836 / JCM 10339 / NBRC 14399)</name>
    <dbReference type="NCBI Taxonomy" id="479435"/>
    <lineage>
        <taxon>Bacteria</taxon>
        <taxon>Bacillati</taxon>
        <taxon>Actinomycetota</taxon>
        <taxon>Actinomycetes</taxon>
        <taxon>Propionibacteriales</taxon>
        <taxon>Kribbellaceae</taxon>
        <taxon>Kribbella</taxon>
    </lineage>
</organism>
<evidence type="ECO:0008006" key="3">
    <source>
        <dbReference type="Google" id="ProtNLM"/>
    </source>
</evidence>
<dbReference type="Pfam" id="PF06224">
    <property type="entry name" value="AlkZ-like"/>
    <property type="match status" value="1"/>
</dbReference>
<proteinExistence type="predicted"/>
<dbReference type="AlphaFoldDB" id="D2PTS1"/>
<dbReference type="InterPro" id="IPR009351">
    <property type="entry name" value="AlkZ-like"/>
</dbReference>
<accession>D2PTS1</accession>
<keyword evidence="2" id="KW-1185">Reference proteome</keyword>
<dbReference type="RefSeq" id="WP_012919940.1">
    <property type="nucleotide sequence ID" value="NC_013729.1"/>
</dbReference>
<name>D2PTS1_KRIFD</name>
<dbReference type="OrthoDB" id="9148135at2"/>
<protein>
    <recommendedName>
        <fullName evidence="3">Winged helix DNA-binding domain-containing protein</fullName>
    </recommendedName>
</protein>
<evidence type="ECO:0000313" key="2">
    <source>
        <dbReference type="Proteomes" id="UP000007967"/>
    </source>
</evidence>
<evidence type="ECO:0000313" key="1">
    <source>
        <dbReference type="EMBL" id="ADB31384.1"/>
    </source>
</evidence>
<reference evidence="2" key="1">
    <citation type="submission" date="2009-09" db="EMBL/GenBank/DDBJ databases">
        <title>The complete genome of Kribbella flavida DSM 17836.</title>
        <authorList>
            <consortium name="US DOE Joint Genome Institute (JGI-PGF)"/>
            <person name="Lucas S."/>
            <person name="Copeland A."/>
            <person name="Lapidus A."/>
            <person name="Glavina del Rio T."/>
            <person name="Dalin E."/>
            <person name="Tice H."/>
            <person name="Bruce D."/>
            <person name="Goodwin L."/>
            <person name="Pitluck S."/>
            <person name="Kyrpides N."/>
            <person name="Mavromatis K."/>
            <person name="Ivanova N."/>
            <person name="Saunders E."/>
            <person name="Brettin T."/>
            <person name="Detter J.C."/>
            <person name="Han C."/>
            <person name="Larimer F."/>
            <person name="Land M."/>
            <person name="Hauser L."/>
            <person name="Markowitz V."/>
            <person name="Cheng J.-F."/>
            <person name="Hugenholtz P."/>
            <person name="Woyke T."/>
            <person name="Wu D."/>
            <person name="Pukall R."/>
            <person name="Klenk H.-P."/>
            <person name="Eisen J.A."/>
        </authorList>
    </citation>
    <scope>NUCLEOTIDE SEQUENCE [LARGE SCALE GENOMIC DNA]</scope>
    <source>
        <strain evidence="2">DSM 17836 / JCM 10339 / NBRC 14399</strain>
    </source>
</reference>
<dbReference type="EMBL" id="CP001736">
    <property type="protein sequence ID" value="ADB31384.1"/>
    <property type="molecule type" value="Genomic_DNA"/>
</dbReference>